<dbReference type="EMBL" id="JADWDC010000006">
    <property type="protein sequence ID" value="MCC0176136.1"/>
    <property type="molecule type" value="Genomic_DNA"/>
</dbReference>
<gene>
    <name evidence="4" type="ORF">I4641_03965</name>
</gene>
<reference evidence="4" key="1">
    <citation type="journal article" date="2021" name="Antonie Van Leeuwenhoek">
        <title>Draft genome and description of Waterburya agarophytonicola gen. nov. sp. nov. (Pleurocapsales, Cyanobacteria): a seaweed symbiont.</title>
        <authorList>
            <person name="Bonthond G."/>
            <person name="Shalygin S."/>
            <person name="Bayer T."/>
            <person name="Weinberger F."/>
        </authorList>
    </citation>
    <scope>NUCLEOTIDE SEQUENCE</scope>
    <source>
        <strain evidence="4">KI4</strain>
    </source>
</reference>
<feature type="domain" description="Filamentous haemagglutinin FhaB/tRNA nuclease CdiA-like TPS" evidence="3">
    <location>
        <begin position="55"/>
        <end position="167"/>
    </location>
</feature>
<feature type="signal peptide" evidence="2">
    <location>
        <begin position="1"/>
        <end position="26"/>
    </location>
</feature>
<organism evidence="4 5">
    <name type="scientific">Waterburya agarophytonicola KI4</name>
    <dbReference type="NCBI Taxonomy" id="2874699"/>
    <lineage>
        <taxon>Bacteria</taxon>
        <taxon>Bacillati</taxon>
        <taxon>Cyanobacteriota</taxon>
        <taxon>Cyanophyceae</taxon>
        <taxon>Pleurocapsales</taxon>
        <taxon>Hyellaceae</taxon>
        <taxon>Waterburya</taxon>
        <taxon>Waterburya agarophytonicola</taxon>
    </lineage>
</organism>
<dbReference type="Pfam" id="PF05860">
    <property type="entry name" value="TPS"/>
    <property type="match status" value="1"/>
</dbReference>
<feature type="region of interest" description="Disordered" evidence="1">
    <location>
        <begin position="532"/>
        <end position="555"/>
    </location>
</feature>
<dbReference type="NCBIfam" id="TIGR01901">
    <property type="entry name" value="adhes_NPXG"/>
    <property type="match status" value="1"/>
</dbReference>
<dbReference type="InterPro" id="IPR012334">
    <property type="entry name" value="Pectin_lyas_fold"/>
</dbReference>
<dbReference type="InterPro" id="IPR008638">
    <property type="entry name" value="FhaB/CdiA-like_TPS"/>
</dbReference>
<dbReference type="SUPFAM" id="SSF51126">
    <property type="entry name" value="Pectin lyase-like"/>
    <property type="match status" value="3"/>
</dbReference>
<evidence type="ECO:0000256" key="1">
    <source>
        <dbReference type="SAM" id="MobiDB-lite"/>
    </source>
</evidence>
<feature type="compositionally biased region" description="Polar residues" evidence="1">
    <location>
        <begin position="544"/>
        <end position="555"/>
    </location>
</feature>
<dbReference type="InterPro" id="IPR011050">
    <property type="entry name" value="Pectin_lyase_fold/virulence"/>
</dbReference>
<proteinExistence type="predicted"/>
<evidence type="ECO:0000256" key="2">
    <source>
        <dbReference type="SAM" id="SignalP"/>
    </source>
</evidence>
<evidence type="ECO:0000259" key="3">
    <source>
        <dbReference type="SMART" id="SM00912"/>
    </source>
</evidence>
<comment type="caution">
    <text evidence="4">The sequence shown here is derived from an EMBL/GenBank/DDBJ whole genome shotgun (WGS) entry which is preliminary data.</text>
</comment>
<sequence>MKKTLLFPFQISLCTVGCLYASSSVAKQSVLKDTAPHIAGVRPVVGTVESTLAQVTSDGTVNTQVNQNGNVAEITGGETRSGNLFHSFQDFSVGTGNEAFFNNASDISNIFSRVTGGNISNIDGLIRANGSASLFLINPAGIIFGENARLDIGGSFYGSSASSILFEDGEFSASDLDNPPLLTVNAPIGLSFRDNPGDIVNRSTVRDNAEEVIGLEVNPGNNLTFVASNLNFEGGSLTASGGDIYLGAISESGTVEINDNGSGSFAEDIFRGDITLNNGSVIDVRGSGGGNIKIDVRNLNLEGGELGVSSIRAGIRAESTAIEAQAGDITINATGNLSLNEGEITNNQEGFGNSGNVFITTGSLSLLNGSLVASNTLGQGNAGAVNVTATGDITIDGEREIIADGEDLDVRVSGITSRIEEGAVGNSGEVTVLTNNLTLTNGGQVDASTNGIGNAGVVTVTATGNIIADREGSNGGASRIASRVERDTVGDAGAVTVLTNNLTLTNGGRVDASTNGEGNAGLVTVTATGDITADGVRPRPEELQSGNSGRVPSGITSRVGPGGEGDAGGVIVSTNNLNLTAGGRVDASVGGQGNAGEIIVTATGDINIDGERQLLTPVPSGITSRITENSTGDAGGITVSTNNLNLTNGGQVSATTEGQGDAGAVTVTATGDITIDGQSSTGRFSNISANAVNLDGNGGGVFIDTGNLFITNGGSVEATNFDSLGENPGTGRPGSISITADTIQLTDNARIETATQFAGGESGIIDLQVAENIILQNNSFISAQARNNADGGNINIDSRFTIAFPSDGNGNDIIANAEDGVGGNIQINSTLLGIQENSATENNGSNDIDASSRFNLDGNIRINTPDNSLIQGATELSTDVIVPEETREQACQADRKLAAQNGLYITGKGGIFPDPGSPLNSLNVTVNGKDNSTSTIPASIETSQGKIQPARGVEITESGEVILTAYRTNNSGERIPEGSRNCDRL</sequence>
<accession>A0A964BNY6</accession>
<feature type="chain" id="PRO_5038046149" evidence="2">
    <location>
        <begin position="27"/>
        <end position="985"/>
    </location>
</feature>
<keyword evidence="2" id="KW-0732">Signal</keyword>
<dbReference type="AlphaFoldDB" id="A0A964BNY6"/>
<dbReference type="SMART" id="SM00912">
    <property type="entry name" value="Haemagg_act"/>
    <property type="match status" value="1"/>
</dbReference>
<dbReference type="Gene3D" id="2.160.20.10">
    <property type="entry name" value="Single-stranded right-handed beta-helix, Pectin lyase-like"/>
    <property type="match status" value="2"/>
</dbReference>
<name>A0A964BNY6_9CYAN</name>
<evidence type="ECO:0000313" key="5">
    <source>
        <dbReference type="Proteomes" id="UP000729733"/>
    </source>
</evidence>
<protein>
    <submittedName>
        <fullName evidence="4">Filamentous hemagglutinin N-terminal domain-containing protein</fullName>
    </submittedName>
</protein>
<evidence type="ECO:0000313" key="4">
    <source>
        <dbReference type="EMBL" id="MCC0176136.1"/>
    </source>
</evidence>
<dbReference type="Proteomes" id="UP000729733">
    <property type="component" value="Unassembled WGS sequence"/>
</dbReference>
<dbReference type="RefSeq" id="WP_229639169.1">
    <property type="nucleotide sequence ID" value="NZ_JADWDC010000006.1"/>
</dbReference>
<keyword evidence="5" id="KW-1185">Reference proteome</keyword>